<evidence type="ECO:0000256" key="4">
    <source>
        <dbReference type="SAM" id="SignalP"/>
    </source>
</evidence>
<dbReference type="Proteomes" id="UP000245207">
    <property type="component" value="Unassembled WGS sequence"/>
</dbReference>
<name>A0A2U1Q7Y2_ARTAN</name>
<dbReference type="STRING" id="35608.A0A2U1Q7Y2"/>
<feature type="repeat" description="PPR" evidence="3">
    <location>
        <begin position="442"/>
        <end position="476"/>
    </location>
</feature>
<protein>
    <submittedName>
        <fullName evidence="5">Pentatricopeptide repeat-containing protein</fullName>
    </submittedName>
</protein>
<reference evidence="5 6" key="1">
    <citation type="journal article" date="2018" name="Mol. Plant">
        <title>The genome of Artemisia annua provides insight into the evolution of Asteraceae family and artemisinin biosynthesis.</title>
        <authorList>
            <person name="Shen Q."/>
            <person name="Zhang L."/>
            <person name="Liao Z."/>
            <person name="Wang S."/>
            <person name="Yan T."/>
            <person name="Shi P."/>
            <person name="Liu M."/>
            <person name="Fu X."/>
            <person name="Pan Q."/>
            <person name="Wang Y."/>
            <person name="Lv Z."/>
            <person name="Lu X."/>
            <person name="Zhang F."/>
            <person name="Jiang W."/>
            <person name="Ma Y."/>
            <person name="Chen M."/>
            <person name="Hao X."/>
            <person name="Li L."/>
            <person name="Tang Y."/>
            <person name="Lv G."/>
            <person name="Zhou Y."/>
            <person name="Sun X."/>
            <person name="Brodelius P.E."/>
            <person name="Rose J.K.C."/>
            <person name="Tang K."/>
        </authorList>
    </citation>
    <scope>NUCLEOTIDE SEQUENCE [LARGE SCALE GENOMIC DNA]</scope>
    <source>
        <strain evidence="6">cv. Huhao1</strain>
        <tissue evidence="5">Leaf</tissue>
    </source>
</reference>
<evidence type="ECO:0000256" key="1">
    <source>
        <dbReference type="ARBA" id="ARBA00007626"/>
    </source>
</evidence>
<keyword evidence="4" id="KW-0732">Signal</keyword>
<dbReference type="NCBIfam" id="TIGR00756">
    <property type="entry name" value="PPR"/>
    <property type="match status" value="4"/>
</dbReference>
<proteinExistence type="inferred from homology"/>
<feature type="repeat" description="PPR" evidence="3">
    <location>
        <begin position="406"/>
        <end position="436"/>
    </location>
</feature>
<dbReference type="PANTHER" id="PTHR47447">
    <property type="entry name" value="OS03G0856100 PROTEIN"/>
    <property type="match status" value="1"/>
</dbReference>
<dbReference type="EMBL" id="PKPP01000334">
    <property type="protein sequence ID" value="PWA94119.1"/>
    <property type="molecule type" value="Genomic_DNA"/>
</dbReference>
<feature type="chain" id="PRO_5015538875" evidence="4">
    <location>
        <begin position="23"/>
        <end position="664"/>
    </location>
</feature>
<feature type="repeat" description="PPR" evidence="3">
    <location>
        <begin position="371"/>
        <end position="405"/>
    </location>
</feature>
<gene>
    <name evidence="5" type="ORF">CTI12_AA063710</name>
</gene>
<dbReference type="Gene3D" id="1.25.40.10">
    <property type="entry name" value="Tetratricopeptide repeat domain"/>
    <property type="match status" value="4"/>
</dbReference>
<feature type="repeat" description="PPR" evidence="3">
    <location>
        <begin position="582"/>
        <end position="616"/>
    </location>
</feature>
<dbReference type="Pfam" id="PF01535">
    <property type="entry name" value="PPR"/>
    <property type="match status" value="2"/>
</dbReference>
<dbReference type="OrthoDB" id="185373at2759"/>
<feature type="repeat" description="PPR" evidence="3">
    <location>
        <begin position="262"/>
        <end position="296"/>
    </location>
</feature>
<evidence type="ECO:0000313" key="5">
    <source>
        <dbReference type="EMBL" id="PWA94119.1"/>
    </source>
</evidence>
<dbReference type="InterPro" id="IPR002885">
    <property type="entry name" value="PPR_rpt"/>
</dbReference>
<feature type="repeat" description="PPR" evidence="3">
    <location>
        <begin position="477"/>
        <end position="511"/>
    </location>
</feature>
<dbReference type="Pfam" id="PF13041">
    <property type="entry name" value="PPR_2"/>
    <property type="match status" value="2"/>
</dbReference>
<dbReference type="PANTHER" id="PTHR47447:SF28">
    <property type="entry name" value="PENTACOTRIPEPTIDE-REPEAT REGION OF PRORP DOMAIN-CONTAINING PROTEIN"/>
    <property type="match status" value="1"/>
</dbReference>
<comment type="similarity">
    <text evidence="1">Belongs to the PPR family. P subfamily.</text>
</comment>
<dbReference type="PROSITE" id="PS51375">
    <property type="entry name" value="PPR"/>
    <property type="match status" value="6"/>
</dbReference>
<feature type="signal peptide" evidence="4">
    <location>
        <begin position="1"/>
        <end position="22"/>
    </location>
</feature>
<dbReference type="AlphaFoldDB" id="A0A2U1Q7Y2"/>
<accession>A0A2U1Q7Y2</accession>
<dbReference type="InterPro" id="IPR011990">
    <property type="entry name" value="TPR-like_helical_dom_sf"/>
</dbReference>
<organism evidence="5 6">
    <name type="scientific">Artemisia annua</name>
    <name type="common">Sweet wormwood</name>
    <dbReference type="NCBI Taxonomy" id="35608"/>
    <lineage>
        <taxon>Eukaryota</taxon>
        <taxon>Viridiplantae</taxon>
        <taxon>Streptophyta</taxon>
        <taxon>Embryophyta</taxon>
        <taxon>Tracheophyta</taxon>
        <taxon>Spermatophyta</taxon>
        <taxon>Magnoliopsida</taxon>
        <taxon>eudicotyledons</taxon>
        <taxon>Gunneridae</taxon>
        <taxon>Pentapetalae</taxon>
        <taxon>asterids</taxon>
        <taxon>campanulids</taxon>
        <taxon>Asterales</taxon>
        <taxon>Asteraceae</taxon>
        <taxon>Asteroideae</taxon>
        <taxon>Anthemideae</taxon>
        <taxon>Artemisiinae</taxon>
        <taxon>Artemisia</taxon>
    </lineage>
</organism>
<comment type="caution">
    <text evidence="5">The sequence shown here is derived from an EMBL/GenBank/DDBJ whole genome shotgun (WGS) entry which is preliminary data.</text>
</comment>
<keyword evidence="6" id="KW-1185">Reference proteome</keyword>
<evidence type="ECO:0000256" key="3">
    <source>
        <dbReference type="PROSITE-ProRule" id="PRU00708"/>
    </source>
</evidence>
<evidence type="ECO:0000313" key="6">
    <source>
        <dbReference type="Proteomes" id="UP000245207"/>
    </source>
</evidence>
<evidence type="ECO:0000256" key="2">
    <source>
        <dbReference type="ARBA" id="ARBA00022737"/>
    </source>
</evidence>
<keyword evidence="2" id="KW-0677">Repeat</keyword>
<dbReference type="SUPFAM" id="SSF48452">
    <property type="entry name" value="TPR-like"/>
    <property type="match status" value="1"/>
</dbReference>
<sequence>MTGLPSDILNLILILLASSTNGARDLVRISKTCKKLKEHAEQTSVLRAVSFQGLTDDYGKHFHPRDIIFQCARVGNQAAECILGKAFLTDSAFHYMILSNDQPTRDENGSYVSGPLQHPRLVRSFIRLASSKEINNLIFIALNRYFLQFSRFEKSNMHGMFVAVRNMFLHELKWFCDGNEFLEGPSANNLAQVMPPHDAAHREEVMKFIGTAAVKRALTAAASDIVSVSSVVSKVLNRGGLDSEAIFTVFEWAVESGKMSGGVESYNVVFKALGRRRFFDKMRFLLGEMRGKGVRGDYETLEIFVDSYVKAKRVTKGVEILKDLDEFGMDEWDLECLKVVLRCLCRRGCVASADKLLSKTRGRGKGKVEFDGETYGIVIRGWCKLGRVNEIERVLNEMVEDGFDPDSLSFSYVIEGLGRGGRINDAVKIFENLKETRTCEVNVVVYNAMILNYISIGDIDECLKYYNDMLSNDCEPNMDTYVHIIFAFLKAKRVADATEMFDEMLGRGVTVTTGVVTSIIDTLCSFGPPHAAMMIYKKAKDAKCNISVTAYKTLLMRLSRFGKCGMLLNVWYEMEQDGYVSDVEVYEHIINGLCNNGQLEKGVIVMEECLEKGFCPSRLISAKLNNKLLAANKVEMAYKLFLKVKKSRRDENARKYWRAKGWHF</sequence>